<dbReference type="EMBL" id="GL377303">
    <property type="protein sequence ID" value="EFJ01174.1"/>
    <property type="molecule type" value="Genomic_DNA"/>
</dbReference>
<dbReference type="AlphaFoldDB" id="D8PSP3"/>
<keyword evidence="4" id="KW-1185">Reference proteome</keyword>
<feature type="coiled-coil region" evidence="1">
    <location>
        <begin position="269"/>
        <end position="303"/>
    </location>
</feature>
<evidence type="ECO:0008006" key="5">
    <source>
        <dbReference type="Google" id="ProtNLM"/>
    </source>
</evidence>
<dbReference type="eggNOG" id="KOG2911">
    <property type="taxonomic scope" value="Eukaryota"/>
</dbReference>
<keyword evidence="1" id="KW-0175">Coiled coil</keyword>
<protein>
    <recommendedName>
        <fullName evidence="5">Snf7-domain-containing protein</fullName>
    </recommendedName>
</protein>
<dbReference type="GO" id="GO:0009898">
    <property type="term" value="C:cytoplasmic side of plasma membrane"/>
    <property type="evidence" value="ECO:0007669"/>
    <property type="project" value="TreeGrafter"/>
</dbReference>
<evidence type="ECO:0000313" key="4">
    <source>
        <dbReference type="Proteomes" id="UP000007431"/>
    </source>
</evidence>
<evidence type="ECO:0000256" key="1">
    <source>
        <dbReference type="SAM" id="Coils"/>
    </source>
</evidence>
<dbReference type="Pfam" id="PF03357">
    <property type="entry name" value="Snf7"/>
    <property type="match status" value="1"/>
</dbReference>
<dbReference type="Gene3D" id="6.10.140.1230">
    <property type="match status" value="1"/>
</dbReference>
<feature type="region of interest" description="Disordered" evidence="2">
    <location>
        <begin position="422"/>
        <end position="478"/>
    </location>
</feature>
<dbReference type="InParanoid" id="D8PSP3"/>
<dbReference type="FunCoup" id="D8PSP3">
    <property type="interactions" value="58"/>
</dbReference>
<accession>D8PSP3</accession>
<dbReference type="PANTHER" id="PTHR22761:SF96">
    <property type="entry name" value="BCDNA.GH08385"/>
    <property type="match status" value="1"/>
</dbReference>
<organism evidence="4">
    <name type="scientific">Schizophyllum commune (strain H4-8 / FGSC 9210)</name>
    <name type="common">Split gill fungus</name>
    <dbReference type="NCBI Taxonomy" id="578458"/>
    <lineage>
        <taxon>Eukaryota</taxon>
        <taxon>Fungi</taxon>
        <taxon>Dikarya</taxon>
        <taxon>Basidiomycota</taxon>
        <taxon>Agaricomycotina</taxon>
        <taxon>Agaricomycetes</taxon>
        <taxon>Agaricomycetidae</taxon>
        <taxon>Agaricales</taxon>
        <taxon>Schizophyllaceae</taxon>
        <taxon>Schizophyllum</taxon>
    </lineage>
</organism>
<dbReference type="GO" id="GO:0005771">
    <property type="term" value="C:multivesicular body"/>
    <property type="evidence" value="ECO:0007669"/>
    <property type="project" value="TreeGrafter"/>
</dbReference>
<dbReference type="InterPro" id="IPR005024">
    <property type="entry name" value="Snf7_fam"/>
</dbReference>
<evidence type="ECO:0000256" key="2">
    <source>
        <dbReference type="SAM" id="MobiDB-lite"/>
    </source>
</evidence>
<dbReference type="GO" id="GO:0006900">
    <property type="term" value="P:vesicle budding from membrane"/>
    <property type="evidence" value="ECO:0007669"/>
    <property type="project" value="TreeGrafter"/>
</dbReference>
<feature type="compositionally biased region" description="Basic and acidic residues" evidence="2">
    <location>
        <begin position="422"/>
        <end position="455"/>
    </location>
</feature>
<dbReference type="GO" id="GO:0000815">
    <property type="term" value="C:ESCRT III complex"/>
    <property type="evidence" value="ECO:0007669"/>
    <property type="project" value="TreeGrafter"/>
</dbReference>
<dbReference type="HOGENOM" id="CLU_021165_1_0_1"/>
<dbReference type="GO" id="GO:0032511">
    <property type="term" value="P:late endosome to vacuole transport via multivesicular body sorting pathway"/>
    <property type="evidence" value="ECO:0007669"/>
    <property type="project" value="TreeGrafter"/>
</dbReference>
<proteinExistence type="predicted"/>
<dbReference type="Proteomes" id="UP000007431">
    <property type="component" value="Unassembled WGS sequence"/>
</dbReference>
<dbReference type="VEuPathDB" id="FungiDB:SCHCODRAFT_02605619"/>
<sequence>MNPNAAAQLPPSLESLGPVTISRLQGLYSDFTQKKHTNLASYNANVEWWRKALETHVSSGTTSGSRLVLQANRQLIDAMRVEGVGKPAALGEVITNLVTNRTLIPLSTFLTSTQSIYPSSSWIPSPTTVATYVVGKPLWWAMEQLGIVGEDSIVHSITSRVSGSATQSWYGDYVFLSLPEKAAAAVLEEEKGDGASDGLYSVLGFRRRFGEVVAGEGQIIGERDAEILLKFMQRDKGVLVADLKQDVVKFTDPSTSPAERTITAVDKGVIELRTAIESLNSQISALQARMDECTSKAKDALRKGQKTVATTYLRTKRHLEEVLNRRLGSLTTLEGTLISVESARGDVEIMKSYSLSTATLRSILSHPSLQREEVEKTMDALAEANMDAREISETVNVNVDSAVGADAVDEDLVEDELAALIRESEAESRAKEEAGKKAKEEEKEKAEAEETRQQLEKAGAVPEGVQQPEQAKERAAEL</sequence>
<dbReference type="PANTHER" id="PTHR22761">
    <property type="entry name" value="CHARGED MULTIVESICULAR BODY PROTEIN"/>
    <property type="match status" value="1"/>
</dbReference>
<name>D8PSP3_SCHCM</name>
<reference evidence="3 4" key="1">
    <citation type="journal article" date="2010" name="Nat. Biotechnol.">
        <title>Genome sequence of the model mushroom Schizophyllum commune.</title>
        <authorList>
            <person name="Ohm R.A."/>
            <person name="de Jong J.F."/>
            <person name="Lugones L.G."/>
            <person name="Aerts A."/>
            <person name="Kothe E."/>
            <person name="Stajich J.E."/>
            <person name="de Vries R.P."/>
            <person name="Record E."/>
            <person name="Levasseur A."/>
            <person name="Baker S.E."/>
            <person name="Bartholomew K.A."/>
            <person name="Coutinho P.M."/>
            <person name="Erdmann S."/>
            <person name="Fowler T.J."/>
            <person name="Gathman A.C."/>
            <person name="Lombard V."/>
            <person name="Henrissat B."/>
            <person name="Knabe N."/>
            <person name="Kuees U."/>
            <person name="Lilly W.W."/>
            <person name="Lindquist E."/>
            <person name="Lucas S."/>
            <person name="Magnuson J.K."/>
            <person name="Piumi F."/>
            <person name="Raudaskoski M."/>
            <person name="Salamov A."/>
            <person name="Schmutz J."/>
            <person name="Schwarze F.W.M.R."/>
            <person name="vanKuyk P.A."/>
            <person name="Horton J.S."/>
            <person name="Grigoriev I.V."/>
            <person name="Woesten H.A.B."/>
        </authorList>
    </citation>
    <scope>NUCLEOTIDE SEQUENCE [LARGE SCALE GENOMIC DNA]</scope>
    <source>
        <strain evidence="4">H4-8 / FGSC 9210</strain>
    </source>
</reference>
<evidence type="ECO:0000313" key="3">
    <source>
        <dbReference type="EMBL" id="EFJ01174.1"/>
    </source>
</evidence>
<dbReference type="Pfam" id="PF25880">
    <property type="entry name" value="WHD_CHMP7_1st"/>
    <property type="match status" value="1"/>
</dbReference>
<dbReference type="STRING" id="578458.D8PSP3"/>
<dbReference type="OMA" id="NEQMATT"/>
<gene>
    <name evidence="3" type="ORF">SCHCODRAFT_14447</name>
</gene>